<protein>
    <submittedName>
        <fullName evidence="1">Uncharacterized protein</fullName>
    </submittedName>
</protein>
<evidence type="ECO:0000313" key="1">
    <source>
        <dbReference type="EMBL" id="MFC4636665.1"/>
    </source>
</evidence>
<reference evidence="2" key="1">
    <citation type="journal article" date="2019" name="Int. J. Syst. Evol. Microbiol.">
        <title>The Global Catalogue of Microorganisms (GCM) 10K type strain sequencing project: providing services to taxonomists for standard genome sequencing and annotation.</title>
        <authorList>
            <consortium name="The Broad Institute Genomics Platform"/>
            <consortium name="The Broad Institute Genome Sequencing Center for Infectious Disease"/>
            <person name="Wu L."/>
            <person name="Ma J."/>
        </authorList>
    </citation>
    <scope>NUCLEOTIDE SEQUENCE [LARGE SCALE GENOMIC DNA]</scope>
    <source>
        <strain evidence="2">YJ-61-S</strain>
    </source>
</reference>
<evidence type="ECO:0000313" key="2">
    <source>
        <dbReference type="Proteomes" id="UP001596043"/>
    </source>
</evidence>
<gene>
    <name evidence="1" type="ORF">ACFO3O_22360</name>
</gene>
<comment type="caution">
    <text evidence="1">The sequence shown here is derived from an EMBL/GenBank/DDBJ whole genome shotgun (WGS) entry which is preliminary data.</text>
</comment>
<name>A0ABV9I5U0_9FLAO</name>
<accession>A0ABV9I5U0</accession>
<dbReference type="EMBL" id="JBHSFV010000030">
    <property type="protein sequence ID" value="MFC4636665.1"/>
    <property type="molecule type" value="Genomic_DNA"/>
</dbReference>
<keyword evidence="2" id="KW-1185">Reference proteome</keyword>
<proteinExistence type="predicted"/>
<dbReference type="Proteomes" id="UP001596043">
    <property type="component" value="Unassembled WGS sequence"/>
</dbReference>
<dbReference type="RefSeq" id="WP_379983046.1">
    <property type="nucleotide sequence ID" value="NZ_JBHSFV010000030.1"/>
</dbReference>
<sequence>MNKWWLKLKLKRLKRKGILSEKAHQINKSDIDELEALEDQTKKDKIIISKLEKSIGITIIIKSLKNDL</sequence>
<organism evidence="1 2">
    <name type="scientific">Dokdonia ponticola</name>
    <dbReference type="NCBI Taxonomy" id="2041041"/>
    <lineage>
        <taxon>Bacteria</taxon>
        <taxon>Pseudomonadati</taxon>
        <taxon>Bacteroidota</taxon>
        <taxon>Flavobacteriia</taxon>
        <taxon>Flavobacteriales</taxon>
        <taxon>Flavobacteriaceae</taxon>
        <taxon>Dokdonia</taxon>
    </lineage>
</organism>